<reference evidence="2 3" key="1">
    <citation type="submission" date="2019-03" db="EMBL/GenBank/DDBJ databases">
        <title>Genomics of glacier-inhabiting Cryobacterium strains.</title>
        <authorList>
            <person name="Liu Q."/>
            <person name="Xin Y.-H."/>
        </authorList>
    </citation>
    <scope>NUCLEOTIDE SEQUENCE [LARGE SCALE GENOMIC DNA]</scope>
    <source>
        <strain evidence="2 3">Hh4</strain>
    </source>
</reference>
<dbReference type="GO" id="GO:0005737">
    <property type="term" value="C:cytoplasm"/>
    <property type="evidence" value="ECO:0007669"/>
    <property type="project" value="TreeGrafter"/>
</dbReference>
<accession>A0A4R9AXN5</accession>
<dbReference type="SUPFAM" id="SSF51735">
    <property type="entry name" value="NAD(P)-binding Rossmann-fold domains"/>
    <property type="match status" value="1"/>
</dbReference>
<dbReference type="EMBL" id="SOHH01000111">
    <property type="protein sequence ID" value="TFD72120.1"/>
    <property type="molecule type" value="Genomic_DNA"/>
</dbReference>
<evidence type="ECO:0000313" key="3">
    <source>
        <dbReference type="Proteomes" id="UP000298313"/>
    </source>
</evidence>
<evidence type="ECO:0000313" key="2">
    <source>
        <dbReference type="EMBL" id="TFD72120.1"/>
    </source>
</evidence>
<dbReference type="InterPro" id="IPR051783">
    <property type="entry name" value="NAD(P)-dependent_oxidoreduct"/>
</dbReference>
<dbReference type="InterPro" id="IPR001509">
    <property type="entry name" value="Epimerase_deHydtase"/>
</dbReference>
<dbReference type="RefSeq" id="WP_134524914.1">
    <property type="nucleotide sequence ID" value="NZ_SOHH01000111.1"/>
</dbReference>
<dbReference type="Pfam" id="PF01370">
    <property type="entry name" value="Epimerase"/>
    <property type="match status" value="1"/>
</dbReference>
<keyword evidence="3" id="KW-1185">Reference proteome</keyword>
<dbReference type="AlphaFoldDB" id="A0A4R9AXN5"/>
<dbReference type="GO" id="GO:0004029">
    <property type="term" value="F:aldehyde dehydrogenase (NAD+) activity"/>
    <property type="evidence" value="ECO:0007669"/>
    <property type="project" value="TreeGrafter"/>
</dbReference>
<feature type="domain" description="NAD-dependent epimerase/dehydratase" evidence="1">
    <location>
        <begin position="3"/>
        <end position="225"/>
    </location>
</feature>
<dbReference type="Proteomes" id="UP000298313">
    <property type="component" value="Unassembled WGS sequence"/>
</dbReference>
<dbReference type="PANTHER" id="PTHR48079:SF6">
    <property type="entry name" value="NAD(P)-BINDING DOMAIN-CONTAINING PROTEIN-RELATED"/>
    <property type="match status" value="1"/>
</dbReference>
<dbReference type="Gene3D" id="3.40.50.720">
    <property type="entry name" value="NAD(P)-binding Rossmann-like Domain"/>
    <property type="match status" value="1"/>
</dbReference>
<organism evidence="2 3">
    <name type="scientific">Cryobacterium fucosi</name>
    <dbReference type="NCBI Taxonomy" id="1259157"/>
    <lineage>
        <taxon>Bacteria</taxon>
        <taxon>Bacillati</taxon>
        <taxon>Actinomycetota</taxon>
        <taxon>Actinomycetes</taxon>
        <taxon>Micrococcales</taxon>
        <taxon>Microbacteriaceae</taxon>
        <taxon>Cryobacterium</taxon>
    </lineage>
</organism>
<dbReference type="InterPro" id="IPR036291">
    <property type="entry name" value="NAD(P)-bd_dom_sf"/>
</dbReference>
<proteinExistence type="predicted"/>
<sequence>MKVFVAGGTGQVGRRAMVGLLAAGHQVSALARTEEKSALLRRTGAVPVLVSLFDPDALDRAVAGQDAVVNLATHIPVGSEAIRARSWREDDRIRTEGSRNLVDAALRHHVQRFVQEAVTFVYPDSGDSWITEQTVPEPNARSQAATMAATAQAARFSTRGGAGVLLRFGQFYGPDPTSRDIRTRARAGKPVVLGRADGWLSPVHPHDAGRAVVAALECPAGIYNVCEPPVRRSEWASAIGAAVGRGPATFYPALIQKLAGPRAEPLRRSLRVDSGAFTAATGWKPAHRSTHGGWAEDAE</sequence>
<evidence type="ECO:0000259" key="1">
    <source>
        <dbReference type="Pfam" id="PF01370"/>
    </source>
</evidence>
<gene>
    <name evidence="2" type="ORF">E3T48_15445</name>
</gene>
<dbReference type="PANTHER" id="PTHR48079">
    <property type="entry name" value="PROTEIN YEEZ"/>
    <property type="match status" value="1"/>
</dbReference>
<comment type="caution">
    <text evidence="2">The sequence shown here is derived from an EMBL/GenBank/DDBJ whole genome shotgun (WGS) entry which is preliminary data.</text>
</comment>
<name>A0A4R9AXN5_9MICO</name>
<protein>
    <submittedName>
        <fullName evidence="2">NAD(P)-dependent oxidoreductase</fullName>
    </submittedName>
</protein>
<dbReference type="OrthoDB" id="9787292at2"/>